<gene>
    <name evidence="1" type="ORF">FJTKL_13535</name>
</gene>
<comment type="caution">
    <text evidence="1">The sequence shown here is derived from an EMBL/GenBank/DDBJ whole genome shotgun (WGS) entry which is preliminary data.</text>
</comment>
<sequence length="264" mass="29497">MSMQPPSHLILVCGHAIWAGGPSNGKDESEWIIEDWKKGETPTYTAHIKAGLKVLGEDDQAMLIVSGGPTVASTSLSEARSYANLAAANTYWGLLDSLPAPSPIVTRSHPLSPIPLHPRIECEERAMDSYQNILFSMIQFWRSTSRWPSSLTIVSHAFKRRRLVEAHCNAIVFPLEKVHFIGINPPGIPEVVDQEEDAVNEWIKDPQGQSDILKTKRMRRNLWGVSQRLFISQDERQRSGIATKLLEDGEEILVEGGARPWGRD</sequence>
<name>A0ABR4EA64_9PEZI</name>
<evidence type="ECO:0000313" key="1">
    <source>
        <dbReference type="EMBL" id="KAL2279334.1"/>
    </source>
</evidence>
<proteinExistence type="predicted"/>
<reference evidence="1 2" key="1">
    <citation type="submission" date="2024-03" db="EMBL/GenBank/DDBJ databases">
        <title>A high-quality draft genome sequence of Diaporthe vaccinii, a causative agent of upright dieback and viscid rot disease in cranberry plants.</title>
        <authorList>
            <person name="Sarrasin M."/>
            <person name="Lang B.F."/>
            <person name="Burger G."/>
        </authorList>
    </citation>
    <scope>NUCLEOTIDE SEQUENCE [LARGE SCALE GENOMIC DNA]</scope>
    <source>
        <strain evidence="1 2">IS7</strain>
    </source>
</reference>
<dbReference type="InterPro" id="IPR055323">
    <property type="entry name" value="C57A10.07/YOR238W"/>
</dbReference>
<keyword evidence="2" id="KW-1185">Reference proteome</keyword>
<dbReference type="Proteomes" id="UP001600888">
    <property type="component" value="Unassembled WGS sequence"/>
</dbReference>
<dbReference type="EMBL" id="JBAWTH010000077">
    <property type="protein sequence ID" value="KAL2279334.1"/>
    <property type="molecule type" value="Genomic_DNA"/>
</dbReference>
<evidence type="ECO:0000313" key="2">
    <source>
        <dbReference type="Proteomes" id="UP001600888"/>
    </source>
</evidence>
<dbReference type="PANTHER" id="PTHR28110">
    <property type="entry name" value="TRANSMEMBRANE PROTEIN"/>
    <property type="match status" value="1"/>
</dbReference>
<evidence type="ECO:0008006" key="3">
    <source>
        <dbReference type="Google" id="ProtNLM"/>
    </source>
</evidence>
<protein>
    <recommendedName>
        <fullName evidence="3">DUF218 domain-containing protein</fullName>
    </recommendedName>
</protein>
<accession>A0ABR4EA64</accession>
<dbReference type="PANTHER" id="PTHR28110:SF1">
    <property type="entry name" value="TRANSMEMBRANE PROTEIN"/>
    <property type="match status" value="1"/>
</dbReference>
<organism evidence="1 2">
    <name type="scientific">Diaporthe vaccinii</name>
    <dbReference type="NCBI Taxonomy" id="105482"/>
    <lineage>
        <taxon>Eukaryota</taxon>
        <taxon>Fungi</taxon>
        <taxon>Dikarya</taxon>
        <taxon>Ascomycota</taxon>
        <taxon>Pezizomycotina</taxon>
        <taxon>Sordariomycetes</taxon>
        <taxon>Sordariomycetidae</taxon>
        <taxon>Diaporthales</taxon>
        <taxon>Diaporthaceae</taxon>
        <taxon>Diaporthe</taxon>
        <taxon>Diaporthe eres species complex</taxon>
    </lineage>
</organism>